<dbReference type="InterPro" id="IPR019292">
    <property type="entry name" value="McrC"/>
</dbReference>
<dbReference type="PANTHER" id="PTHR38733">
    <property type="entry name" value="PROTEIN MCRC"/>
    <property type="match status" value="1"/>
</dbReference>
<dbReference type="PANTHER" id="PTHR38733:SF1">
    <property type="entry name" value="TYPE IV METHYL-DIRECTED RESTRICTION ENZYME ECOKMCRBC"/>
    <property type="match status" value="1"/>
</dbReference>
<accession>A0A3G3IPU5</accession>
<dbReference type="Pfam" id="PF10117">
    <property type="entry name" value="McrBC"/>
    <property type="match status" value="1"/>
</dbReference>
<dbReference type="EMBL" id="CP024634">
    <property type="protein sequence ID" value="AYQ57719.1"/>
    <property type="molecule type" value="Genomic_DNA"/>
</dbReference>
<gene>
    <name evidence="1" type="ORF">MS2017_2064</name>
</gene>
<name>A0A3G3IPU5_9GAMM</name>
<dbReference type="KEGG" id="bthg:MS2017_2064"/>
<dbReference type="AlphaFoldDB" id="A0A3G3IPU5"/>
<protein>
    <recommendedName>
        <fullName evidence="3">Restriction endonuclease</fullName>
    </recommendedName>
</protein>
<sequence>MSIKMSSDKKLLVIREWGEIHLGDVNKCENIDRIYLNKDAWENLEKFADSDNKEDRFLKFKNSKVLKVQNFVGVITTPDGTQIEILPKTSEDADAEKSRKTLTKMLKVVHNLPFIKSTEADLQIKNQPLSEVLIGWFLDCVDGIVKQGVRQDYSRIQAQEKFLKGQLQTHKQLNEPPHKQHLFSIEYDVFSPDRAENRLIHSALMQVLKWSNDNQNQKLVKRFLTFFDEVPLSANYQDDFFKWSNSRALNYYQSVLPWLKLILNQQSPFTLKDNNAGISFLLPMEVLFERYVVKILRKKYSLKVQISSKSLSETPKAFNLKPDIAIVENGDLAYILDTKWKLIDENQVYKNGNLDKKKGISQSDVYQLFAYGKKYGVSKVFLIYPQWRKFSQPFGFKFDKTLQLGVVPFPIDDDKITDFSLEKVL</sequence>
<proteinExistence type="predicted"/>
<organism evidence="1 2">
    <name type="scientific">Bathymodiolus thermophilus thioautotrophic gill symbiont</name>
    <dbReference type="NCBI Taxonomy" id="2360"/>
    <lineage>
        <taxon>Bacteria</taxon>
        <taxon>Pseudomonadati</taxon>
        <taxon>Pseudomonadota</taxon>
        <taxon>Gammaproteobacteria</taxon>
        <taxon>sulfur-oxidizing symbionts</taxon>
    </lineage>
</organism>
<dbReference type="Proteomes" id="UP000278334">
    <property type="component" value="Chromosome"/>
</dbReference>
<evidence type="ECO:0008006" key="3">
    <source>
        <dbReference type="Google" id="ProtNLM"/>
    </source>
</evidence>
<dbReference type="REBASE" id="276541">
    <property type="entry name" value="Bth9NMcrBCP"/>
</dbReference>
<evidence type="ECO:0000313" key="2">
    <source>
        <dbReference type="Proteomes" id="UP000278334"/>
    </source>
</evidence>
<evidence type="ECO:0000313" key="1">
    <source>
        <dbReference type="EMBL" id="AYQ57719.1"/>
    </source>
</evidence>
<reference evidence="1 2" key="1">
    <citation type="submission" date="2017-11" db="EMBL/GenBank/DDBJ databases">
        <title>Genome sequence of the bacterial symbiont EPR9N from a vent mussel Bathymodiolus thermophilus.</title>
        <authorList>
            <person name="Won Y.-J."/>
        </authorList>
    </citation>
    <scope>NUCLEOTIDE SEQUENCE [LARGE SCALE GENOMIC DNA]</scope>
    <source>
        <strain evidence="1 2">EPR9N</strain>
    </source>
</reference>